<reference evidence="2 3" key="1">
    <citation type="submission" date="2019-04" db="EMBL/GenBank/DDBJ databases">
        <authorList>
            <person name="Jiang L."/>
        </authorList>
    </citation>
    <scope>NUCLEOTIDE SEQUENCE [LARGE SCALE GENOMIC DNA]</scope>
    <source>
        <strain evidence="2 3">YIM 131853</strain>
    </source>
</reference>
<sequence>MVSGIVWLVAVTGVILIGAEAVLYVIAKLRREIVNPGGSALPNAPITADRFRIAAKPISDVEDAPVKVQRAITDTTAWIASLETYRDQLAAAPTPNAAEPALVPTTGFSSVLAHFPLATVGLALLLGAAVVGGITFNFSL</sequence>
<accession>A0A4S4FEX8</accession>
<keyword evidence="3" id="KW-1185">Reference proteome</keyword>
<keyword evidence="1" id="KW-0472">Membrane</keyword>
<keyword evidence="1" id="KW-0812">Transmembrane</keyword>
<organism evidence="2 3">
    <name type="scientific">Naasia lichenicola</name>
    <dbReference type="NCBI Taxonomy" id="2565933"/>
    <lineage>
        <taxon>Bacteria</taxon>
        <taxon>Bacillati</taxon>
        <taxon>Actinomycetota</taxon>
        <taxon>Actinomycetes</taxon>
        <taxon>Micrococcales</taxon>
        <taxon>Microbacteriaceae</taxon>
        <taxon>Naasia</taxon>
    </lineage>
</organism>
<proteinExistence type="predicted"/>
<dbReference type="EMBL" id="SSSM01000006">
    <property type="protein sequence ID" value="THG28729.1"/>
    <property type="molecule type" value="Genomic_DNA"/>
</dbReference>
<evidence type="ECO:0000313" key="2">
    <source>
        <dbReference type="EMBL" id="THG28729.1"/>
    </source>
</evidence>
<name>A0A4S4FEX8_9MICO</name>
<dbReference type="RefSeq" id="WP_136429191.1">
    <property type="nucleotide sequence ID" value="NZ_SSSM01000006.1"/>
</dbReference>
<feature type="transmembrane region" description="Helical" evidence="1">
    <location>
        <begin position="6"/>
        <end position="27"/>
    </location>
</feature>
<comment type="caution">
    <text evidence="2">The sequence shown here is derived from an EMBL/GenBank/DDBJ whole genome shotgun (WGS) entry which is preliminary data.</text>
</comment>
<evidence type="ECO:0000256" key="1">
    <source>
        <dbReference type="SAM" id="Phobius"/>
    </source>
</evidence>
<keyword evidence="1" id="KW-1133">Transmembrane helix</keyword>
<dbReference type="AlphaFoldDB" id="A0A4S4FEX8"/>
<gene>
    <name evidence="2" type="ORF">E6C64_18290</name>
</gene>
<feature type="transmembrane region" description="Helical" evidence="1">
    <location>
        <begin position="117"/>
        <end position="138"/>
    </location>
</feature>
<dbReference type="Proteomes" id="UP000309133">
    <property type="component" value="Unassembled WGS sequence"/>
</dbReference>
<protein>
    <submittedName>
        <fullName evidence="2">Uncharacterized protein</fullName>
    </submittedName>
</protein>
<evidence type="ECO:0000313" key="3">
    <source>
        <dbReference type="Proteomes" id="UP000309133"/>
    </source>
</evidence>